<organism evidence="2 3">
    <name type="scientific">Fulvivirga kasyanovii</name>
    <dbReference type="NCBI Taxonomy" id="396812"/>
    <lineage>
        <taxon>Bacteria</taxon>
        <taxon>Pseudomonadati</taxon>
        <taxon>Bacteroidota</taxon>
        <taxon>Cytophagia</taxon>
        <taxon>Cytophagales</taxon>
        <taxon>Fulvivirgaceae</taxon>
        <taxon>Fulvivirga</taxon>
    </lineage>
</organism>
<protein>
    <submittedName>
        <fullName evidence="2">Non-ribosomal peptide synthetase</fullName>
    </submittedName>
</protein>
<dbReference type="PANTHER" id="PTHR45398">
    <property type="match status" value="1"/>
</dbReference>
<evidence type="ECO:0000313" key="2">
    <source>
        <dbReference type="EMBL" id="MTI23429.1"/>
    </source>
</evidence>
<dbReference type="CDD" id="cd19543">
    <property type="entry name" value="DCL_NRPS"/>
    <property type="match status" value="1"/>
</dbReference>
<name>A0ABW9RH95_9BACT</name>
<dbReference type="SUPFAM" id="SSF52777">
    <property type="entry name" value="CoA-dependent acyltransferases"/>
    <property type="match status" value="2"/>
</dbReference>
<dbReference type="InterPro" id="IPR023213">
    <property type="entry name" value="CAT-like_dom_sf"/>
</dbReference>
<evidence type="ECO:0000313" key="3">
    <source>
        <dbReference type="Proteomes" id="UP000798808"/>
    </source>
</evidence>
<proteinExistence type="predicted"/>
<feature type="domain" description="Condensation" evidence="1">
    <location>
        <begin position="20"/>
        <end position="463"/>
    </location>
</feature>
<gene>
    <name evidence="2" type="ORF">E1163_00545</name>
</gene>
<dbReference type="Gene3D" id="3.30.559.30">
    <property type="entry name" value="Nonribosomal peptide synthetase, condensation domain"/>
    <property type="match status" value="1"/>
</dbReference>
<sequence>MYKGLTFDQLYQIQELYDAEEICTLSPMQEGMLFNSLLDSESSAYFEQISYQVDGKLDIPLIKKSLEQLTDRHEILRTAFVHEGLDRPLQVLLKSRPIELVFEDKRDETNQNDFIEAFKLQDRSNTFDLSRDVLMRVHIFQLTDDSYAFIWSHHHILMDGWCMSIIIHDFMELYKSFLYGRSASLGSVVPYRKYISWLSEQDGDKGKQYWKDYLSGYDHQLEIPGKLSEKTDDFVQIEKVYELDAAKSSGLNALANNCQTTLSSVIHALWGILLSKYNNQLDITFGSVVSGRPSELSGVENILGLFINTIPVRLNLSDQTFESLVQGVQSNILDSEPYHHVPLHEIQSQSLLKNDLIDHILVFENYPLTQELEDTVFHQSEETGFSISSAEVYEQTSYDLTVTIEPGENIRFVVAVNTAMYHQEFIDRLMSHLFNLIDQVLAEPAEKVSKLTIITEQEKHEILEKFNDTDKDYPK</sequence>
<dbReference type="EMBL" id="SMLW01000166">
    <property type="protein sequence ID" value="MTI23429.1"/>
    <property type="molecule type" value="Genomic_DNA"/>
</dbReference>
<feature type="non-terminal residue" evidence="2">
    <location>
        <position position="475"/>
    </location>
</feature>
<reference evidence="2 3" key="1">
    <citation type="submission" date="2019-02" db="EMBL/GenBank/DDBJ databases">
        <authorList>
            <person name="Goldberg S.R."/>
            <person name="Haltli B.A."/>
            <person name="Correa H."/>
            <person name="Russell K.G."/>
        </authorList>
    </citation>
    <scope>NUCLEOTIDE SEQUENCE [LARGE SCALE GENOMIC DNA]</scope>
    <source>
        <strain evidence="2 3">JCM 16186</strain>
    </source>
</reference>
<dbReference type="Pfam" id="PF00668">
    <property type="entry name" value="Condensation"/>
    <property type="match status" value="1"/>
</dbReference>
<dbReference type="InterPro" id="IPR001242">
    <property type="entry name" value="Condensation_dom"/>
</dbReference>
<comment type="caution">
    <text evidence="2">The sequence shown here is derived from an EMBL/GenBank/DDBJ whole genome shotgun (WGS) entry which is preliminary data.</text>
</comment>
<dbReference type="RefSeq" id="WP_246223447.1">
    <property type="nucleotide sequence ID" value="NZ_SMLW01000166.1"/>
</dbReference>
<dbReference type="PANTHER" id="PTHR45398:SF1">
    <property type="entry name" value="ENZYME, PUTATIVE (JCVI)-RELATED"/>
    <property type="match status" value="1"/>
</dbReference>
<dbReference type="Gene3D" id="3.30.559.10">
    <property type="entry name" value="Chloramphenicol acetyltransferase-like domain"/>
    <property type="match status" value="1"/>
</dbReference>
<evidence type="ECO:0000259" key="1">
    <source>
        <dbReference type="Pfam" id="PF00668"/>
    </source>
</evidence>
<dbReference type="Proteomes" id="UP000798808">
    <property type="component" value="Unassembled WGS sequence"/>
</dbReference>
<keyword evidence="3" id="KW-1185">Reference proteome</keyword>
<accession>A0ABW9RH95</accession>